<evidence type="ECO:0000259" key="12">
    <source>
        <dbReference type="Pfam" id="PF00296"/>
    </source>
</evidence>
<protein>
    <recommendedName>
        <fullName evidence="10 11">Pyrimidine monooxygenase RutA</fullName>
        <ecNumber evidence="9 11">1.14.99.46</ecNumber>
    </recommendedName>
</protein>
<dbReference type="InterPro" id="IPR050172">
    <property type="entry name" value="SsuD_RutA_monooxygenase"/>
</dbReference>
<evidence type="ECO:0000256" key="9">
    <source>
        <dbReference type="ARBA" id="ARBA00066512"/>
    </source>
</evidence>
<keyword evidence="1 11" id="KW-0285">Flavoprotein</keyword>
<keyword evidence="4 11" id="KW-0560">Oxidoreductase</keyword>
<name>A0A016XDU5_9BURK</name>
<evidence type="ECO:0000256" key="11">
    <source>
        <dbReference type="HAMAP-Rule" id="MF_01699"/>
    </source>
</evidence>
<dbReference type="Proteomes" id="UP000023268">
    <property type="component" value="Unassembled WGS sequence"/>
</dbReference>
<dbReference type="GO" id="GO:0019740">
    <property type="term" value="P:nitrogen utilization"/>
    <property type="evidence" value="ECO:0007669"/>
    <property type="project" value="UniProtKB-UniRule"/>
</dbReference>
<dbReference type="PANTHER" id="PTHR42847:SF4">
    <property type="entry name" value="ALKANESULFONATE MONOOXYGENASE-RELATED"/>
    <property type="match status" value="1"/>
</dbReference>
<dbReference type="NCBIfam" id="TIGR03612">
    <property type="entry name" value="RutA"/>
    <property type="match status" value="1"/>
</dbReference>
<feature type="binding site" evidence="11">
    <location>
        <begin position="140"/>
        <end position="141"/>
    </location>
    <ligand>
        <name>FMN</name>
        <dbReference type="ChEBI" id="CHEBI:58210"/>
    </ligand>
</feature>
<dbReference type="PANTHER" id="PTHR42847">
    <property type="entry name" value="ALKANESULFONATE MONOOXYGENASE"/>
    <property type="match status" value="1"/>
</dbReference>
<feature type="binding site" evidence="11">
    <location>
        <begin position="49"/>
        <end position="50"/>
    </location>
    <ligand>
        <name>FMN</name>
        <dbReference type="ChEBI" id="CHEBI:58210"/>
    </ligand>
</feature>
<keyword evidence="3 11" id="KW-0521">NADP</keyword>
<dbReference type="STRING" id="1458275.AZ34_03785"/>
<feature type="binding site" evidence="11">
    <location>
        <position position="190"/>
    </location>
    <ligand>
        <name>FMN</name>
        <dbReference type="ChEBI" id="CHEBI:58210"/>
    </ligand>
</feature>
<evidence type="ECO:0000313" key="14">
    <source>
        <dbReference type="Proteomes" id="UP000023268"/>
    </source>
</evidence>
<evidence type="ECO:0000256" key="7">
    <source>
        <dbReference type="ARBA" id="ARBA00052547"/>
    </source>
</evidence>
<keyword evidence="2 11" id="KW-0288">FMN</keyword>
<dbReference type="GO" id="GO:0046306">
    <property type="term" value="P:alkanesulfonate catabolic process"/>
    <property type="evidence" value="ECO:0007669"/>
    <property type="project" value="TreeGrafter"/>
</dbReference>
<sequence>MNVGVFIPIGNNGWLLSENAPQYQPTFELNKQITQEAERYGMDFALSMIKLRGFGGKTEFWDHNLETFTLMAGLAAVTTKIKLFATAASLVMPPAIVARMASTIDSISKGRFGLNLVTGWQRPEYSQMGMWPGDQFFSTRYQYLSEYIQVLRDLWEKGRSDFKGEHFKMEDCRLSPQPQAPMKVICAGQSDAGMEFSARYADYNFCFGKGINTPIAFKPAADKLIEATAKTGREVTTYVLMMVIADESDEAAFAKWEHYKAGIDHEAVAWMAQQGAADTKSGGDTNVRQMTDPTTPSAVNINMGTLVGSYASVARMLDEMADVPGTEGVLLTFDDFVAGVRAFGEHIQPLMKTRTHVDSPVPSRVRAEALAA</sequence>
<dbReference type="SUPFAM" id="SSF51679">
    <property type="entry name" value="Bacterial luciferase-like"/>
    <property type="match status" value="1"/>
</dbReference>
<dbReference type="CDD" id="cd01094">
    <property type="entry name" value="Alkanesulfonate_monoxygenase"/>
    <property type="match status" value="1"/>
</dbReference>
<keyword evidence="5 11" id="KW-0503">Monooxygenase</keyword>
<comment type="caution">
    <text evidence="13">The sequence shown here is derived from an EMBL/GenBank/DDBJ whole genome shotgun (WGS) entry which is preliminary data.</text>
</comment>
<dbReference type="Pfam" id="PF00296">
    <property type="entry name" value="Bac_luciferase"/>
    <property type="match status" value="1"/>
</dbReference>
<comment type="function">
    <text evidence="11">Catalyzes the pyrimidine ring opening between N-3 and C-4 by an unusual flavin hydroperoxide-catalyzed mechanism, adding oxygen atoms in the process to yield ureidoacrylate peracid, that immediately reacts with FMN forming ureidoacrylate and FMN-N(5)-oxide. The FMN-N(5)-oxide reacts spontaneously with NADH to produce FMN. Requires the flavin reductase RutF to regenerate FMN in vivo.</text>
</comment>
<dbReference type="FunFam" id="3.20.20.30:FF:000003">
    <property type="entry name" value="Pyrimidine monooxygenase RutA"/>
    <property type="match status" value="1"/>
</dbReference>
<evidence type="ECO:0000256" key="8">
    <source>
        <dbReference type="ARBA" id="ARBA00060917"/>
    </source>
</evidence>
<evidence type="ECO:0000256" key="4">
    <source>
        <dbReference type="ARBA" id="ARBA00023002"/>
    </source>
</evidence>
<evidence type="ECO:0000256" key="1">
    <source>
        <dbReference type="ARBA" id="ARBA00022630"/>
    </source>
</evidence>
<dbReference type="InterPro" id="IPR011251">
    <property type="entry name" value="Luciferase-like_dom"/>
</dbReference>
<evidence type="ECO:0000313" key="13">
    <source>
        <dbReference type="EMBL" id="EYC50284.1"/>
    </source>
</evidence>
<dbReference type="eggNOG" id="COG2141">
    <property type="taxonomic scope" value="Bacteria"/>
</dbReference>
<comment type="catalytic activity">
    <reaction evidence="7 11">
        <text>uracil + FMNH2 + NADH + O2 = (Z)-3-ureidoacrylate + FMN + NAD(+) + H2O + H(+)</text>
        <dbReference type="Rhea" id="RHEA:31587"/>
        <dbReference type="ChEBI" id="CHEBI:15377"/>
        <dbReference type="ChEBI" id="CHEBI:15378"/>
        <dbReference type="ChEBI" id="CHEBI:15379"/>
        <dbReference type="ChEBI" id="CHEBI:17568"/>
        <dbReference type="ChEBI" id="CHEBI:57540"/>
        <dbReference type="ChEBI" id="CHEBI:57618"/>
        <dbReference type="ChEBI" id="CHEBI:57945"/>
        <dbReference type="ChEBI" id="CHEBI:58210"/>
        <dbReference type="ChEBI" id="CHEBI:59891"/>
        <dbReference type="EC" id="1.14.99.46"/>
    </reaction>
</comment>
<dbReference type="InterPro" id="IPR019914">
    <property type="entry name" value="Pyrimidine_monooxygenase_RutA"/>
</dbReference>
<accession>A0A016XDU5</accession>
<evidence type="ECO:0000256" key="10">
    <source>
        <dbReference type="ARBA" id="ARBA00068171"/>
    </source>
</evidence>
<dbReference type="AlphaFoldDB" id="A0A016XDU5"/>
<evidence type="ECO:0000256" key="5">
    <source>
        <dbReference type="ARBA" id="ARBA00023033"/>
    </source>
</evidence>
<evidence type="ECO:0000256" key="3">
    <source>
        <dbReference type="ARBA" id="ARBA00022857"/>
    </source>
</evidence>
<dbReference type="GO" id="GO:0008726">
    <property type="term" value="F:alkanesulfonate monooxygenase activity"/>
    <property type="evidence" value="ECO:0007669"/>
    <property type="project" value="TreeGrafter"/>
</dbReference>
<reference evidence="13 14" key="1">
    <citation type="submission" date="2014-02" db="EMBL/GenBank/DDBJ databases">
        <title>Draft Genome of Hylemonella gracilis isolated from the Niagara River.</title>
        <authorList>
            <person name="Pawlowski D.R."/>
            <person name="Koudelka G.B."/>
        </authorList>
    </citation>
    <scope>NUCLEOTIDE SEQUENCE [LARGE SCALE GENOMIC DNA]</scope>
    <source>
        <strain evidence="13 14">Niagara R</strain>
    </source>
</reference>
<feature type="binding site" evidence="11">
    <location>
        <position position="124"/>
    </location>
    <ligand>
        <name>FMN</name>
        <dbReference type="ChEBI" id="CHEBI:58210"/>
    </ligand>
</feature>
<dbReference type="InterPro" id="IPR036661">
    <property type="entry name" value="Luciferase-like_sf"/>
</dbReference>
<dbReference type="EC" id="1.14.99.46" evidence="9 11"/>
<feature type="domain" description="Luciferase-like" evidence="12">
    <location>
        <begin position="1"/>
        <end position="322"/>
    </location>
</feature>
<dbReference type="GO" id="GO:0052614">
    <property type="term" value="F:uracil oxygenase activity"/>
    <property type="evidence" value="ECO:0007669"/>
    <property type="project" value="UniProtKB-EC"/>
</dbReference>
<dbReference type="RefSeq" id="WP_035604922.1">
    <property type="nucleotide sequence ID" value="NZ_JEMG01000001.1"/>
</dbReference>
<evidence type="ECO:0000256" key="6">
    <source>
        <dbReference type="ARBA" id="ARBA00051709"/>
    </source>
</evidence>
<dbReference type="EMBL" id="JEMG01000001">
    <property type="protein sequence ID" value="EYC50284.1"/>
    <property type="molecule type" value="Genomic_DNA"/>
</dbReference>
<comment type="similarity">
    <text evidence="8 11">Belongs to the NtaA/SnaA/DszA monooxygenase family. RutA subfamily.</text>
</comment>
<feature type="binding site" evidence="11">
    <location>
        <position position="115"/>
    </location>
    <ligand>
        <name>FMN</name>
        <dbReference type="ChEBI" id="CHEBI:58210"/>
    </ligand>
</feature>
<dbReference type="HAMAP" id="MF_01699">
    <property type="entry name" value="RutA"/>
    <property type="match status" value="1"/>
</dbReference>
<dbReference type="Gene3D" id="3.20.20.30">
    <property type="entry name" value="Luciferase-like domain"/>
    <property type="match status" value="1"/>
</dbReference>
<proteinExistence type="inferred from homology"/>
<dbReference type="GO" id="GO:0006212">
    <property type="term" value="P:uracil catabolic process"/>
    <property type="evidence" value="ECO:0007669"/>
    <property type="project" value="UniProtKB-UniRule"/>
</dbReference>
<organism evidence="13 14">
    <name type="scientific">Hylemonella gracilis str. Niagara R</name>
    <dbReference type="NCBI Taxonomy" id="1458275"/>
    <lineage>
        <taxon>Bacteria</taxon>
        <taxon>Pseudomonadati</taxon>
        <taxon>Pseudomonadota</taxon>
        <taxon>Betaproteobacteria</taxon>
        <taxon>Burkholderiales</taxon>
        <taxon>Comamonadaceae</taxon>
        <taxon>Hylemonella</taxon>
    </lineage>
</organism>
<evidence type="ECO:0000256" key="2">
    <source>
        <dbReference type="ARBA" id="ARBA00022643"/>
    </source>
</evidence>
<dbReference type="OrthoDB" id="9814695at2"/>
<comment type="catalytic activity">
    <reaction evidence="6 11">
        <text>thymine + FMNH2 + NADH + O2 = (Z)-2-methylureidoacrylate + FMN + NAD(+) + H2O + H(+)</text>
        <dbReference type="Rhea" id="RHEA:31599"/>
        <dbReference type="ChEBI" id="CHEBI:15377"/>
        <dbReference type="ChEBI" id="CHEBI:15378"/>
        <dbReference type="ChEBI" id="CHEBI:15379"/>
        <dbReference type="ChEBI" id="CHEBI:17821"/>
        <dbReference type="ChEBI" id="CHEBI:57540"/>
        <dbReference type="ChEBI" id="CHEBI:57618"/>
        <dbReference type="ChEBI" id="CHEBI:57945"/>
        <dbReference type="ChEBI" id="CHEBI:58210"/>
        <dbReference type="ChEBI" id="CHEBI:143783"/>
        <dbReference type="EC" id="1.14.99.46"/>
    </reaction>
</comment>
<gene>
    <name evidence="11" type="primary">rutA</name>
    <name evidence="13" type="ORF">AZ34_03785</name>
</gene>